<name>A0A6J8AJZ9_MYTCO</name>
<evidence type="ECO:0000256" key="1">
    <source>
        <dbReference type="ARBA" id="ARBA00023157"/>
    </source>
</evidence>
<dbReference type="InterPro" id="IPR020837">
    <property type="entry name" value="Fibrinogen_CS"/>
</dbReference>
<dbReference type="GO" id="GO:0005615">
    <property type="term" value="C:extracellular space"/>
    <property type="evidence" value="ECO:0007669"/>
    <property type="project" value="TreeGrafter"/>
</dbReference>
<evidence type="ECO:0000313" key="5">
    <source>
        <dbReference type="Proteomes" id="UP000507470"/>
    </source>
</evidence>
<dbReference type="InterPro" id="IPR014716">
    <property type="entry name" value="Fibrinogen_a/b/g_C_1"/>
</dbReference>
<dbReference type="NCBIfam" id="NF040941">
    <property type="entry name" value="GGGWT_bact"/>
    <property type="match status" value="1"/>
</dbReference>
<organism evidence="4 5">
    <name type="scientific">Mytilus coruscus</name>
    <name type="common">Sea mussel</name>
    <dbReference type="NCBI Taxonomy" id="42192"/>
    <lineage>
        <taxon>Eukaryota</taxon>
        <taxon>Metazoa</taxon>
        <taxon>Spiralia</taxon>
        <taxon>Lophotrochozoa</taxon>
        <taxon>Mollusca</taxon>
        <taxon>Bivalvia</taxon>
        <taxon>Autobranchia</taxon>
        <taxon>Pteriomorphia</taxon>
        <taxon>Mytilida</taxon>
        <taxon>Mytiloidea</taxon>
        <taxon>Mytilidae</taxon>
        <taxon>Mytilinae</taxon>
        <taxon>Mytilus</taxon>
    </lineage>
</organism>
<dbReference type="InterPro" id="IPR050373">
    <property type="entry name" value="Fibrinogen_C-term_domain"/>
</dbReference>
<dbReference type="Proteomes" id="UP000507470">
    <property type="component" value="Unassembled WGS sequence"/>
</dbReference>
<dbReference type="Gene3D" id="3.90.215.10">
    <property type="entry name" value="Gamma Fibrinogen, chain A, domain 1"/>
    <property type="match status" value="1"/>
</dbReference>
<dbReference type="EMBL" id="CACVKT020001498">
    <property type="protein sequence ID" value="CAC5368645.1"/>
    <property type="molecule type" value="Genomic_DNA"/>
</dbReference>
<dbReference type="InterPro" id="IPR036056">
    <property type="entry name" value="Fibrinogen-like_C"/>
</dbReference>
<dbReference type="CDD" id="cd00087">
    <property type="entry name" value="FReD"/>
    <property type="match status" value="1"/>
</dbReference>
<keyword evidence="5" id="KW-1185">Reference proteome</keyword>
<gene>
    <name evidence="4" type="ORF">MCOR_8127</name>
</gene>
<dbReference type="PROSITE" id="PS00514">
    <property type="entry name" value="FIBRINOGEN_C_1"/>
    <property type="match status" value="1"/>
</dbReference>
<keyword evidence="2" id="KW-0732">Signal</keyword>
<evidence type="ECO:0000313" key="4">
    <source>
        <dbReference type="EMBL" id="CAC5368645.1"/>
    </source>
</evidence>
<dbReference type="PANTHER" id="PTHR19143">
    <property type="entry name" value="FIBRINOGEN/TENASCIN/ANGIOPOEITIN"/>
    <property type="match status" value="1"/>
</dbReference>
<dbReference type="InterPro" id="IPR002181">
    <property type="entry name" value="Fibrinogen_a/b/g_C_dom"/>
</dbReference>
<dbReference type="InterPro" id="IPR003609">
    <property type="entry name" value="Pan_app"/>
</dbReference>
<accession>A0A6J8AJZ9</accession>
<protein>
    <recommendedName>
        <fullName evidence="3">Fibrinogen C-terminal domain-containing protein</fullName>
    </recommendedName>
</protein>
<dbReference type="SUPFAM" id="SSF56496">
    <property type="entry name" value="Fibrinogen C-terminal domain-like"/>
    <property type="match status" value="1"/>
</dbReference>
<proteinExistence type="predicted"/>
<dbReference type="AlphaFoldDB" id="A0A6J8AJZ9"/>
<sequence length="347" mass="39101">MYRLAFLSFSLFAWALCDIVVIKKQKDKIYSGHVLFEVSMPMWSLCAQFCSRVQLCKSINFIAWNKTCQVNDADPGESKCGLIESTGNSFVAASTFPKQLAGQCKGNDCKRNEACMPRGHDFYCVPLQIILPECSIQLRPRDCSDLPVGSESGVYTIYPTNAIFDVYCDMDIAGFGWTVFQSRMNGATDFYRGWIDYENGFGSLTSEFWLGNNFIHLLTSTGNYKLYIYLEDFEGNSAYAEYFECILGDSATNYRLKVEGYCGTAGDSLKPHNGMMFSTKDKDNDIGQNGCAQLYIGAWWYTGCHSSNLNGENLGGQHSNYANGITWNTWTGQFYSLKSTRMMIKRH</sequence>
<dbReference type="Pfam" id="PF00024">
    <property type="entry name" value="PAN_1"/>
    <property type="match status" value="1"/>
</dbReference>
<dbReference type="Pfam" id="PF00147">
    <property type="entry name" value="Fibrinogen_C"/>
    <property type="match status" value="1"/>
</dbReference>
<dbReference type="SMART" id="SM00186">
    <property type="entry name" value="FBG"/>
    <property type="match status" value="1"/>
</dbReference>
<dbReference type="OrthoDB" id="6345539at2759"/>
<dbReference type="FunFam" id="3.90.215.10:FF:000001">
    <property type="entry name" value="Tenascin isoform 1"/>
    <property type="match status" value="1"/>
</dbReference>
<feature type="domain" description="Fibrinogen C-terminal" evidence="3">
    <location>
        <begin position="134"/>
        <end position="347"/>
    </location>
</feature>
<feature type="signal peptide" evidence="2">
    <location>
        <begin position="1"/>
        <end position="17"/>
    </location>
</feature>
<dbReference type="PROSITE" id="PS51406">
    <property type="entry name" value="FIBRINOGEN_C_2"/>
    <property type="match status" value="1"/>
</dbReference>
<keyword evidence="1" id="KW-1015">Disulfide bond</keyword>
<feature type="chain" id="PRO_5027018060" description="Fibrinogen C-terminal domain-containing protein" evidence="2">
    <location>
        <begin position="18"/>
        <end position="347"/>
    </location>
</feature>
<reference evidence="4 5" key="1">
    <citation type="submission" date="2020-06" db="EMBL/GenBank/DDBJ databases">
        <authorList>
            <person name="Li R."/>
            <person name="Bekaert M."/>
        </authorList>
    </citation>
    <scope>NUCLEOTIDE SEQUENCE [LARGE SCALE GENOMIC DNA]</scope>
    <source>
        <strain evidence="5">wild</strain>
    </source>
</reference>
<evidence type="ECO:0000256" key="2">
    <source>
        <dbReference type="SAM" id="SignalP"/>
    </source>
</evidence>
<evidence type="ECO:0000259" key="3">
    <source>
        <dbReference type="PROSITE" id="PS51406"/>
    </source>
</evidence>